<name>A0ABV8G700_9ACTN</name>
<dbReference type="EMBL" id="JBHSBI010000006">
    <property type="protein sequence ID" value="MFC4008589.1"/>
    <property type="molecule type" value="Genomic_DNA"/>
</dbReference>
<dbReference type="InterPro" id="IPR032710">
    <property type="entry name" value="NTF2-like_dom_sf"/>
</dbReference>
<dbReference type="RefSeq" id="WP_379528646.1">
    <property type="nucleotide sequence ID" value="NZ_JBHSBI010000006.1"/>
</dbReference>
<dbReference type="Pfam" id="PF02136">
    <property type="entry name" value="NTF2"/>
    <property type="match status" value="1"/>
</dbReference>
<proteinExistence type="predicted"/>
<dbReference type="Proteomes" id="UP001595851">
    <property type="component" value="Unassembled WGS sequence"/>
</dbReference>
<accession>A0ABV8G700</accession>
<organism evidence="2 3">
    <name type="scientific">Nonomuraea purpurea</name>
    <dbReference type="NCBI Taxonomy" id="1849276"/>
    <lineage>
        <taxon>Bacteria</taxon>
        <taxon>Bacillati</taxon>
        <taxon>Actinomycetota</taxon>
        <taxon>Actinomycetes</taxon>
        <taxon>Streptosporangiales</taxon>
        <taxon>Streptosporangiaceae</taxon>
        <taxon>Nonomuraea</taxon>
    </lineage>
</organism>
<keyword evidence="2" id="KW-0413">Isomerase</keyword>
<sequence>MSEVNDRARWVLDEYNSTFDTNRPGLKDLYKLDSTLIFESSQAEGTEDIVEKLVGLPLSDRKIDTADMLPAGVDHVVAVMTGTVKIDDQRQPTSFAQTLILARGYDDDYYVVRDIFKLIH</sequence>
<feature type="domain" description="NTF2" evidence="1">
    <location>
        <begin position="7"/>
        <end position="118"/>
    </location>
</feature>
<gene>
    <name evidence="2" type="ORF">ACFOY2_15265</name>
</gene>
<reference evidence="3" key="1">
    <citation type="journal article" date="2019" name="Int. J. Syst. Evol. Microbiol.">
        <title>The Global Catalogue of Microorganisms (GCM) 10K type strain sequencing project: providing services to taxonomists for standard genome sequencing and annotation.</title>
        <authorList>
            <consortium name="The Broad Institute Genomics Platform"/>
            <consortium name="The Broad Institute Genome Sequencing Center for Infectious Disease"/>
            <person name="Wu L."/>
            <person name="Ma J."/>
        </authorList>
    </citation>
    <scope>NUCLEOTIDE SEQUENCE [LARGE SCALE GENOMIC DNA]</scope>
    <source>
        <strain evidence="3">TBRC 1276</strain>
    </source>
</reference>
<evidence type="ECO:0000313" key="2">
    <source>
        <dbReference type="EMBL" id="MFC4008589.1"/>
    </source>
</evidence>
<dbReference type="PROSITE" id="PS50177">
    <property type="entry name" value="NTF2_DOMAIN"/>
    <property type="match status" value="1"/>
</dbReference>
<evidence type="ECO:0000259" key="1">
    <source>
        <dbReference type="PROSITE" id="PS50177"/>
    </source>
</evidence>
<comment type="caution">
    <text evidence="2">The sequence shown here is derived from an EMBL/GenBank/DDBJ whole genome shotgun (WGS) entry which is preliminary data.</text>
</comment>
<evidence type="ECO:0000313" key="3">
    <source>
        <dbReference type="Proteomes" id="UP001595851"/>
    </source>
</evidence>
<dbReference type="Gene3D" id="3.10.450.50">
    <property type="match status" value="1"/>
</dbReference>
<dbReference type="PANTHER" id="PTHR12612">
    <property type="entry name" value="NUCLEAR TRANSPORT FACTOR 2"/>
    <property type="match status" value="1"/>
</dbReference>
<dbReference type="InterPro" id="IPR002075">
    <property type="entry name" value="NTF2_dom"/>
</dbReference>
<protein>
    <submittedName>
        <fullName evidence="2">Ketosteroid isomerase family protein</fullName>
    </submittedName>
</protein>
<dbReference type="SUPFAM" id="SSF54427">
    <property type="entry name" value="NTF2-like"/>
    <property type="match status" value="1"/>
</dbReference>
<dbReference type="InterPro" id="IPR045875">
    <property type="entry name" value="NTF2"/>
</dbReference>
<keyword evidence="3" id="KW-1185">Reference proteome</keyword>
<dbReference type="GO" id="GO:0016853">
    <property type="term" value="F:isomerase activity"/>
    <property type="evidence" value="ECO:0007669"/>
    <property type="project" value="UniProtKB-KW"/>
</dbReference>
<dbReference type="InterPro" id="IPR018222">
    <property type="entry name" value="Nuclear_transport_factor_2_euk"/>
</dbReference>